<accession>A0A6A6YGM3</accession>
<dbReference type="CDD" id="cd02440">
    <property type="entry name" value="AdoMet_MTases"/>
    <property type="match status" value="1"/>
</dbReference>
<reference evidence="4" key="2">
    <citation type="submission" date="2020-04" db="EMBL/GenBank/DDBJ databases">
        <authorList>
            <consortium name="NCBI Genome Project"/>
        </authorList>
    </citation>
    <scope>NUCLEOTIDE SEQUENCE</scope>
    <source>
        <strain evidence="4">CBS 304.34</strain>
    </source>
</reference>
<keyword evidence="3" id="KW-1185">Reference proteome</keyword>
<dbReference type="GeneID" id="54456619"/>
<sequence length="86" mass="9684">LGIGCGTGIMTHEIAYKYPEATVTGIDLSVVPTIRPELPNIHYLQGDFNELFQAGRSNSETAQYQPEILDYIFSRLLVIGMPHWQF</sequence>
<gene>
    <name evidence="2 4" type="ORF">BDZ99DRAFT_391357</name>
</gene>
<evidence type="ECO:0000313" key="3">
    <source>
        <dbReference type="Proteomes" id="UP000504636"/>
    </source>
</evidence>
<feature type="domain" description="Methyltransferase" evidence="1">
    <location>
        <begin position="2"/>
        <end position="52"/>
    </location>
</feature>
<dbReference type="RefSeq" id="XP_033574713.1">
    <property type="nucleotide sequence ID" value="XM_033715726.1"/>
</dbReference>
<dbReference type="Gene3D" id="3.40.50.150">
    <property type="entry name" value="Vaccinia Virus protein VP39"/>
    <property type="match status" value="1"/>
</dbReference>
<dbReference type="InterPro" id="IPR029063">
    <property type="entry name" value="SAM-dependent_MTases_sf"/>
</dbReference>
<dbReference type="AlphaFoldDB" id="A0A6A6YGM3"/>
<proteinExistence type="predicted"/>
<evidence type="ECO:0000259" key="1">
    <source>
        <dbReference type="Pfam" id="PF13649"/>
    </source>
</evidence>
<dbReference type="Proteomes" id="UP000504636">
    <property type="component" value="Unplaced"/>
</dbReference>
<reference evidence="2 4" key="1">
    <citation type="journal article" date="2020" name="Stud. Mycol.">
        <title>101 Dothideomycetes genomes: a test case for predicting lifestyles and emergence of pathogens.</title>
        <authorList>
            <person name="Haridas S."/>
            <person name="Albert R."/>
            <person name="Binder M."/>
            <person name="Bloem J."/>
            <person name="Labutti K."/>
            <person name="Salamov A."/>
            <person name="Andreopoulos B."/>
            <person name="Baker S."/>
            <person name="Barry K."/>
            <person name="Bills G."/>
            <person name="Bluhm B."/>
            <person name="Cannon C."/>
            <person name="Castanera R."/>
            <person name="Culley D."/>
            <person name="Daum C."/>
            <person name="Ezra D."/>
            <person name="Gonzalez J."/>
            <person name="Henrissat B."/>
            <person name="Kuo A."/>
            <person name="Liang C."/>
            <person name="Lipzen A."/>
            <person name="Lutzoni F."/>
            <person name="Magnuson J."/>
            <person name="Mondo S."/>
            <person name="Nolan M."/>
            <person name="Ohm R."/>
            <person name="Pangilinan J."/>
            <person name="Park H.-J."/>
            <person name="Ramirez L."/>
            <person name="Alfaro M."/>
            <person name="Sun H."/>
            <person name="Tritt A."/>
            <person name="Yoshinaga Y."/>
            <person name="Zwiers L.-H."/>
            <person name="Turgeon B."/>
            <person name="Goodwin S."/>
            <person name="Spatafora J."/>
            <person name="Crous P."/>
            <person name="Grigoriev I."/>
        </authorList>
    </citation>
    <scope>NUCLEOTIDE SEQUENCE</scope>
    <source>
        <strain evidence="2 4">CBS 304.34</strain>
    </source>
</reference>
<dbReference type="OrthoDB" id="10017101at2759"/>
<protein>
    <recommendedName>
        <fullName evidence="1">Methyltransferase domain-containing protein</fullName>
    </recommendedName>
</protein>
<evidence type="ECO:0000313" key="2">
    <source>
        <dbReference type="EMBL" id="KAF2807749.1"/>
    </source>
</evidence>
<feature type="non-terminal residue" evidence="2">
    <location>
        <position position="1"/>
    </location>
</feature>
<evidence type="ECO:0000313" key="4">
    <source>
        <dbReference type="RefSeq" id="XP_033574713.1"/>
    </source>
</evidence>
<dbReference type="InterPro" id="IPR041698">
    <property type="entry name" value="Methyltransf_25"/>
</dbReference>
<organism evidence="2">
    <name type="scientific">Mytilinidion resinicola</name>
    <dbReference type="NCBI Taxonomy" id="574789"/>
    <lineage>
        <taxon>Eukaryota</taxon>
        <taxon>Fungi</taxon>
        <taxon>Dikarya</taxon>
        <taxon>Ascomycota</taxon>
        <taxon>Pezizomycotina</taxon>
        <taxon>Dothideomycetes</taxon>
        <taxon>Pleosporomycetidae</taxon>
        <taxon>Mytilinidiales</taxon>
        <taxon>Mytilinidiaceae</taxon>
        <taxon>Mytilinidion</taxon>
    </lineage>
</organism>
<name>A0A6A6YGM3_9PEZI</name>
<reference evidence="4" key="3">
    <citation type="submission" date="2025-04" db="UniProtKB">
        <authorList>
            <consortium name="RefSeq"/>
        </authorList>
    </citation>
    <scope>IDENTIFICATION</scope>
    <source>
        <strain evidence="4">CBS 304.34</strain>
    </source>
</reference>
<dbReference type="SUPFAM" id="SSF53335">
    <property type="entry name" value="S-adenosyl-L-methionine-dependent methyltransferases"/>
    <property type="match status" value="1"/>
</dbReference>
<dbReference type="EMBL" id="MU003704">
    <property type="protein sequence ID" value="KAF2807749.1"/>
    <property type="molecule type" value="Genomic_DNA"/>
</dbReference>
<dbReference type="Pfam" id="PF13649">
    <property type="entry name" value="Methyltransf_25"/>
    <property type="match status" value="1"/>
</dbReference>